<accession>D4XJQ1</accession>
<dbReference type="AlphaFoldDB" id="D4XJQ1"/>
<dbReference type="EMBL" id="ADMS01000129">
    <property type="protein sequence ID" value="EFF72958.1"/>
    <property type="molecule type" value="Genomic_DNA"/>
</dbReference>
<name>D4XJQ1_9BURK</name>
<sequence length="40" mass="4876">HAERGFEIAHCARHRRLFYAKALGRSREMQFFRDRNEIAQ</sequence>
<protein>
    <submittedName>
        <fullName evidence="1">Uncharacterized protein</fullName>
    </submittedName>
</protein>
<comment type="caution">
    <text evidence="1">The sequence shown here is derived from an EMBL/GenBank/DDBJ whole genome shotgun (WGS) entry which is preliminary data.</text>
</comment>
<feature type="non-terminal residue" evidence="1">
    <location>
        <position position="1"/>
    </location>
</feature>
<evidence type="ECO:0000313" key="2">
    <source>
        <dbReference type="Proteomes" id="UP000004510"/>
    </source>
</evidence>
<dbReference type="Proteomes" id="UP000004510">
    <property type="component" value="Unassembled WGS sequence"/>
</dbReference>
<proteinExistence type="predicted"/>
<organism evidence="1 2">
    <name type="scientific">Achromobacter piechaudii ATCC 43553</name>
    <dbReference type="NCBI Taxonomy" id="742159"/>
    <lineage>
        <taxon>Bacteria</taxon>
        <taxon>Pseudomonadati</taxon>
        <taxon>Pseudomonadota</taxon>
        <taxon>Betaproteobacteria</taxon>
        <taxon>Burkholderiales</taxon>
        <taxon>Alcaligenaceae</taxon>
        <taxon>Achromobacter</taxon>
    </lineage>
</organism>
<dbReference type="HOGENOM" id="CLU_3280833_0_0_4"/>
<evidence type="ECO:0000313" key="1">
    <source>
        <dbReference type="EMBL" id="EFF72958.1"/>
    </source>
</evidence>
<reference evidence="2" key="1">
    <citation type="submission" date="2010-03" db="EMBL/GenBank/DDBJ databases">
        <title>Complete sequence of Mobiluncus curtisii ATCC 43063.</title>
        <authorList>
            <person name="Muzny D."/>
            <person name="Qin X."/>
            <person name="Deng J."/>
            <person name="Jiang H."/>
            <person name="Liu Y."/>
            <person name="Qu J."/>
            <person name="Song X.-Z."/>
            <person name="Zhang L."/>
            <person name="Thornton R."/>
            <person name="Coyle M."/>
            <person name="Francisco L."/>
            <person name="Jackson L."/>
            <person name="Javaid M."/>
            <person name="Korchina V."/>
            <person name="Kovar C."/>
            <person name="Mata R."/>
            <person name="Mathew T."/>
            <person name="Ngo R."/>
            <person name="Nguyen L."/>
            <person name="Nguyen N."/>
            <person name="Okwuonu G."/>
            <person name="Ongeri F."/>
            <person name="Pham C."/>
            <person name="Simmons D."/>
            <person name="Wilczek-Boney K."/>
            <person name="Hale W."/>
            <person name="Jakkamsetti A."/>
            <person name="Pham P."/>
            <person name="Ruth R."/>
            <person name="San Lucas F."/>
            <person name="Warren J."/>
            <person name="Zhang J."/>
            <person name="Zhao Z."/>
            <person name="Zhou C."/>
            <person name="Zhu D."/>
            <person name="Lee S."/>
            <person name="Bess C."/>
            <person name="Blankenburg K."/>
            <person name="Forbes L."/>
            <person name="Fu Q."/>
            <person name="Gubbala S."/>
            <person name="Hirani K."/>
            <person name="Jayaseelan J.C."/>
            <person name="Lara F."/>
            <person name="Munidasa M."/>
            <person name="Palculict T."/>
            <person name="Patil S."/>
            <person name="Pu L.-L."/>
            <person name="Saada N."/>
            <person name="Tang L."/>
            <person name="Weissenberger G."/>
            <person name="Zhu Y."/>
            <person name="Hemphill L."/>
            <person name="Shang Y."/>
            <person name="Youmans B."/>
            <person name="Ayvaz T."/>
            <person name="Ross M."/>
            <person name="Santibanez J."/>
            <person name="Aqrawi P."/>
            <person name="Gross S."/>
            <person name="Joshi V."/>
            <person name="Fowler G."/>
            <person name="Nazareth L."/>
            <person name="Reid J."/>
            <person name="Worley K."/>
            <person name="Petrosino J."/>
            <person name="Highlander S."/>
            <person name="Gibbs R."/>
            <person name="Gibbs R."/>
        </authorList>
    </citation>
    <scope>NUCLEOTIDE SEQUENCE [LARGE SCALE GENOMIC DNA]</scope>
    <source>
        <strain evidence="2">ATCC 43553</strain>
    </source>
</reference>
<gene>
    <name evidence="1" type="ORF">HMPREF0004_5698</name>
</gene>